<sequence>MGNDDTDETARPLVLVLPGSGYGQQAPLLWWTRSIAAQHGTEVVAPSWTPDDRAASDPVGFVEEAVTTALHGRLPDRVVAKSFGCFALPWAVRLGIPGTWLTPVTTHDAVAGALTRTTDAHDAVGGAADPLWQPQRLAGSGARLQTVAGADHALEVAGDWRRSQRLQSDVLELVDQRLRALVAVR</sequence>
<reference evidence="1" key="1">
    <citation type="submission" date="2021-05" db="EMBL/GenBank/DDBJ databases">
        <title>Novel Bacillus species.</title>
        <authorList>
            <person name="Liu G."/>
        </authorList>
    </citation>
    <scope>NUCLEOTIDE SEQUENCE</scope>
    <source>
        <strain evidence="1">FJAT-50051</strain>
    </source>
</reference>
<comment type="caution">
    <text evidence="1">The sequence shown here is derived from an EMBL/GenBank/DDBJ whole genome shotgun (WGS) entry which is preliminary data.</text>
</comment>
<name>A0A942SZM1_9BACI</name>
<dbReference type="EMBL" id="JAGYPE010000002">
    <property type="protein sequence ID" value="MBS4182591.1"/>
    <property type="molecule type" value="Genomic_DNA"/>
</dbReference>
<dbReference type="AlphaFoldDB" id="A0A942SZM1"/>
<evidence type="ECO:0000313" key="1">
    <source>
        <dbReference type="EMBL" id="MBS4182591.1"/>
    </source>
</evidence>
<organism evidence="1">
    <name type="scientific">Neobacillus citreus</name>
    <dbReference type="NCBI Taxonomy" id="2833578"/>
    <lineage>
        <taxon>Bacteria</taxon>
        <taxon>Bacillati</taxon>
        <taxon>Bacillota</taxon>
        <taxon>Bacilli</taxon>
        <taxon>Bacillales</taxon>
        <taxon>Bacillaceae</taxon>
        <taxon>Neobacillus</taxon>
    </lineage>
</organism>
<evidence type="ECO:0008006" key="2">
    <source>
        <dbReference type="Google" id="ProtNLM"/>
    </source>
</evidence>
<gene>
    <name evidence="1" type="ORF">KHB02_14425</name>
</gene>
<proteinExistence type="predicted"/>
<accession>A0A942SZM1</accession>
<protein>
    <recommendedName>
        <fullName evidence="2">Alpha/beta hydrolase</fullName>
    </recommendedName>
</protein>